<dbReference type="PANTHER" id="PTHR21294">
    <property type="entry name" value="ELECTRON TRANSFER FLAVOPROTEIN BETA-SUBUNIT"/>
    <property type="match status" value="1"/>
</dbReference>
<proteinExistence type="predicted"/>
<dbReference type="AlphaFoldDB" id="X1HG41"/>
<sequence length="255" mass="27596">VCVKEILDPEIPAKSFKVDSETKRAIKPPDIQFVISDYDESAVEAALKIKDSVESKITIISLGGESAKNVIRRCIAMGANEGVLLSDPLFDDADSYATALVLAEAIKKLGDFDLILCGRQEGDWDAGQVGSGIAELLDLPSVTMIGNIEAKDGKIAAERVVSDGRETVEVLLPALVTVSSEIGEPRYPSFRRVREASKMEIPTWSAQDIAGAKARNKMLSLYTPTREAKCEFITGETPEELGANLALKLREVKSI</sequence>
<reference evidence="2" key="1">
    <citation type="journal article" date="2014" name="Front. Microbiol.">
        <title>High frequency of phylogenetically diverse reductive dehalogenase-homologous genes in deep subseafloor sedimentary metagenomes.</title>
        <authorList>
            <person name="Kawai M."/>
            <person name="Futagami T."/>
            <person name="Toyoda A."/>
            <person name="Takaki Y."/>
            <person name="Nishi S."/>
            <person name="Hori S."/>
            <person name="Arai W."/>
            <person name="Tsubouchi T."/>
            <person name="Morono Y."/>
            <person name="Uchiyama I."/>
            <person name="Ito T."/>
            <person name="Fujiyama A."/>
            <person name="Inagaki F."/>
            <person name="Takami H."/>
        </authorList>
    </citation>
    <scope>NUCLEOTIDE SEQUENCE</scope>
    <source>
        <strain evidence="2">Expedition CK06-06</strain>
    </source>
</reference>
<dbReference type="Gene3D" id="3.40.50.620">
    <property type="entry name" value="HUPs"/>
    <property type="match status" value="1"/>
</dbReference>
<organism evidence="2">
    <name type="scientific">marine sediment metagenome</name>
    <dbReference type="NCBI Taxonomy" id="412755"/>
    <lineage>
        <taxon>unclassified sequences</taxon>
        <taxon>metagenomes</taxon>
        <taxon>ecological metagenomes</taxon>
    </lineage>
</organism>
<comment type="caution">
    <text evidence="2">The sequence shown here is derived from an EMBL/GenBank/DDBJ whole genome shotgun (WGS) entry which is preliminary data.</text>
</comment>
<dbReference type="CDD" id="cd01714">
    <property type="entry name" value="ETF_beta"/>
    <property type="match status" value="1"/>
</dbReference>
<dbReference type="GO" id="GO:0009055">
    <property type="term" value="F:electron transfer activity"/>
    <property type="evidence" value="ECO:0007669"/>
    <property type="project" value="InterPro"/>
</dbReference>
<feature type="domain" description="Electron transfer flavoprotein alpha/beta-subunit N-terminal" evidence="1">
    <location>
        <begin position="23"/>
        <end position="213"/>
    </location>
</feature>
<dbReference type="PANTHER" id="PTHR21294:SF17">
    <property type="entry name" value="PROTEIN FIXA"/>
    <property type="match status" value="1"/>
</dbReference>
<dbReference type="InterPro" id="IPR014730">
    <property type="entry name" value="ETF_a/b_N"/>
</dbReference>
<dbReference type="Pfam" id="PF01012">
    <property type="entry name" value="ETF"/>
    <property type="match status" value="1"/>
</dbReference>
<dbReference type="SMART" id="SM00893">
    <property type="entry name" value="ETF"/>
    <property type="match status" value="1"/>
</dbReference>
<evidence type="ECO:0000313" key="2">
    <source>
        <dbReference type="EMBL" id="GAH68397.1"/>
    </source>
</evidence>
<dbReference type="SUPFAM" id="SSF52402">
    <property type="entry name" value="Adenine nucleotide alpha hydrolases-like"/>
    <property type="match status" value="1"/>
</dbReference>
<evidence type="ECO:0000259" key="1">
    <source>
        <dbReference type="SMART" id="SM00893"/>
    </source>
</evidence>
<dbReference type="InterPro" id="IPR012255">
    <property type="entry name" value="ETF_b"/>
</dbReference>
<feature type="non-terminal residue" evidence="2">
    <location>
        <position position="1"/>
    </location>
</feature>
<dbReference type="PIRSF" id="PIRSF000090">
    <property type="entry name" value="Beta-ETF"/>
    <property type="match status" value="1"/>
</dbReference>
<dbReference type="EMBL" id="BARU01030887">
    <property type="protein sequence ID" value="GAH68397.1"/>
    <property type="molecule type" value="Genomic_DNA"/>
</dbReference>
<name>X1HG41_9ZZZZ</name>
<protein>
    <recommendedName>
        <fullName evidence="1">Electron transfer flavoprotein alpha/beta-subunit N-terminal domain-containing protein</fullName>
    </recommendedName>
</protein>
<accession>X1HG41</accession>
<dbReference type="InterPro" id="IPR033948">
    <property type="entry name" value="ETF_beta_N"/>
</dbReference>
<dbReference type="InterPro" id="IPR014729">
    <property type="entry name" value="Rossmann-like_a/b/a_fold"/>
</dbReference>
<gene>
    <name evidence="2" type="ORF">S03H2_48931</name>
</gene>